<dbReference type="Proteomes" id="UP000186894">
    <property type="component" value="Unassembled WGS sequence"/>
</dbReference>
<feature type="transmembrane region" description="Helical" evidence="6">
    <location>
        <begin position="326"/>
        <end position="350"/>
    </location>
</feature>
<organism evidence="8 9">
    <name type="scientific">Rhizobium oryziradicis</name>
    <dbReference type="NCBI Taxonomy" id="1867956"/>
    <lineage>
        <taxon>Bacteria</taxon>
        <taxon>Pseudomonadati</taxon>
        <taxon>Pseudomonadota</taxon>
        <taxon>Alphaproteobacteria</taxon>
        <taxon>Hyphomicrobiales</taxon>
        <taxon>Rhizobiaceae</taxon>
        <taxon>Rhizobium/Agrobacterium group</taxon>
        <taxon>Rhizobium</taxon>
    </lineage>
</organism>
<dbReference type="InterPro" id="IPR003838">
    <property type="entry name" value="ABC3_permease_C"/>
</dbReference>
<dbReference type="GO" id="GO:0005886">
    <property type="term" value="C:plasma membrane"/>
    <property type="evidence" value="ECO:0007669"/>
    <property type="project" value="UniProtKB-SubCell"/>
</dbReference>
<dbReference type="EMBL" id="MKIM01000033">
    <property type="protein sequence ID" value="OLP42381.1"/>
    <property type="molecule type" value="Genomic_DNA"/>
</dbReference>
<dbReference type="Pfam" id="PF02687">
    <property type="entry name" value="FtsX"/>
    <property type="match status" value="2"/>
</dbReference>
<evidence type="ECO:0000256" key="4">
    <source>
        <dbReference type="ARBA" id="ARBA00022989"/>
    </source>
</evidence>
<feature type="domain" description="ABC3 transporter permease C-terminal" evidence="7">
    <location>
        <begin position="229"/>
        <end position="350"/>
    </location>
</feature>
<feature type="domain" description="ABC3 transporter permease C-terminal" evidence="7">
    <location>
        <begin position="673"/>
        <end position="791"/>
    </location>
</feature>
<dbReference type="STRING" id="1867956.BJF95_13125"/>
<accession>A0A1Q8ZKS5</accession>
<protein>
    <submittedName>
        <fullName evidence="8">ABC transporter permease</fullName>
    </submittedName>
</protein>
<evidence type="ECO:0000259" key="7">
    <source>
        <dbReference type="Pfam" id="PF02687"/>
    </source>
</evidence>
<evidence type="ECO:0000256" key="1">
    <source>
        <dbReference type="ARBA" id="ARBA00004651"/>
    </source>
</evidence>
<reference evidence="8 9" key="1">
    <citation type="submission" date="2016-09" db="EMBL/GenBank/DDBJ databases">
        <title>Rhizobium oryziradicis sp. nov., isolated from the root of rice.</title>
        <authorList>
            <person name="Zhao J."/>
            <person name="Zhang X."/>
        </authorList>
    </citation>
    <scope>NUCLEOTIDE SEQUENCE [LARGE SCALE GENOMIC DNA]</scope>
    <source>
        <strain evidence="8 9">N19</strain>
    </source>
</reference>
<feature type="transmembrane region" description="Helical" evidence="6">
    <location>
        <begin position="763"/>
        <end position="786"/>
    </location>
</feature>
<dbReference type="OrthoDB" id="343744at2"/>
<dbReference type="InterPro" id="IPR038766">
    <property type="entry name" value="Membrane_comp_ABC_pdt"/>
</dbReference>
<keyword evidence="3 6" id="KW-0812">Transmembrane</keyword>
<evidence type="ECO:0000256" key="3">
    <source>
        <dbReference type="ARBA" id="ARBA00022692"/>
    </source>
</evidence>
<evidence type="ECO:0000256" key="6">
    <source>
        <dbReference type="SAM" id="Phobius"/>
    </source>
</evidence>
<comment type="caution">
    <text evidence="8">The sequence shown here is derived from an EMBL/GenBank/DDBJ whole genome shotgun (WGS) entry which is preliminary data.</text>
</comment>
<name>A0A1Q8ZKS5_9HYPH</name>
<dbReference type="AlphaFoldDB" id="A0A1Q8ZKS5"/>
<feature type="transmembrane region" description="Helical" evidence="6">
    <location>
        <begin position="396"/>
        <end position="424"/>
    </location>
</feature>
<keyword evidence="5 6" id="KW-0472">Membrane</keyword>
<feature type="transmembrane region" description="Helical" evidence="6">
    <location>
        <begin position="270"/>
        <end position="288"/>
    </location>
</feature>
<keyword evidence="2" id="KW-1003">Cell membrane</keyword>
<keyword evidence="4 6" id="KW-1133">Transmembrane helix</keyword>
<feature type="transmembrane region" description="Helical" evidence="6">
    <location>
        <begin position="720"/>
        <end position="743"/>
    </location>
</feature>
<evidence type="ECO:0000256" key="2">
    <source>
        <dbReference type="ARBA" id="ARBA00022475"/>
    </source>
</evidence>
<feature type="transmembrane region" description="Helical" evidence="6">
    <location>
        <begin position="227"/>
        <end position="250"/>
    </location>
</feature>
<evidence type="ECO:0000313" key="9">
    <source>
        <dbReference type="Proteomes" id="UP000186894"/>
    </source>
</evidence>
<comment type="subcellular location">
    <subcellularLocation>
        <location evidence="1">Cell membrane</location>
        <topology evidence="1">Multi-pass membrane protein</topology>
    </subcellularLocation>
</comment>
<proteinExistence type="predicted"/>
<feature type="transmembrane region" description="Helical" evidence="6">
    <location>
        <begin position="444"/>
        <end position="464"/>
    </location>
</feature>
<gene>
    <name evidence="8" type="ORF">BJF95_13125</name>
</gene>
<keyword evidence="9" id="KW-1185">Reference proteome</keyword>
<dbReference type="RefSeq" id="WP_075641851.1">
    <property type="nucleotide sequence ID" value="NZ_MKIM01000033.1"/>
</dbReference>
<feature type="transmembrane region" description="Helical" evidence="6">
    <location>
        <begin position="370"/>
        <end position="389"/>
    </location>
</feature>
<evidence type="ECO:0000256" key="5">
    <source>
        <dbReference type="ARBA" id="ARBA00023136"/>
    </source>
</evidence>
<feature type="transmembrane region" description="Helical" evidence="6">
    <location>
        <begin position="665"/>
        <end position="686"/>
    </location>
</feature>
<evidence type="ECO:0000313" key="8">
    <source>
        <dbReference type="EMBL" id="OLP42381.1"/>
    </source>
</evidence>
<dbReference type="PANTHER" id="PTHR30287:SF2">
    <property type="entry name" value="BLL1001 PROTEIN"/>
    <property type="match status" value="1"/>
</dbReference>
<sequence>MYRTAFSALLSHWRRKPLQLAMLLLGLSLATALWSGVQAINAEARASYSRAAAMLGQNRLFEIANRDGSAIAVQTYVNMRLAGWLVSPVLEGDIRAGSLRLHVIGIDPLTLPQVAQPVDLRGGSDIAQFLVAPGQWVVSKATADALQGHETPPLTVVKDLPFATVFTDIGRATALLGQGEHISRLVVAPQQSLQQADLAKISTKLQLKAPDGEGDLARLTDSFHLNLTAFGLLSFVVGLFIVYASVRLAFEQRRATFRTLRSLGLSARALLLLLFSELLVFALIAGIAGVALGYLVASVLLPDVAITLRGLYGADIPGTLAFRPQWWATGIGIAVFGTMASAGQSLWQVWRMPLLAASNPRAWAMASEGAWRFQVAGTVALFLATAILMQIGHGLVAGFATLGTLLLASALALPALLVPLLKLLQSMARTPVMQWFFADTRQQLPGLSLALMALLLALATNVGVGTMVSSFRLTFVGWLDQRLAAELYVTARSDAEVPRLYAWLETKADAVLPIWSAQGRVLGKNIDIHGVVDDETYRKHWPIIAASPNLWDRLAKGEGVLLNEQMMRREHLRPGDALTMPGDWRTQVLGVYSDYGNPNEEVIVSQKDLVKRFSDLSRLRFGVRIAPEKRDAMRQALKDEFGFGNQNVVDQASIKKRSLEIFEKTFAVTAALNVLTLGVAGLAMFASLMTLSSMRIAQIAPLWAMGLTRQKLLTLELCRTLALALFTMVAALPTGLALAWVLLAVVNVEAFGWRLPMYVFPMQWVSLGCLAIVAAFFAALLPLLAIARLKPSDLLKVFANER</sequence>
<dbReference type="PANTHER" id="PTHR30287">
    <property type="entry name" value="MEMBRANE COMPONENT OF PREDICTED ABC SUPERFAMILY METABOLITE UPTAKE TRANSPORTER"/>
    <property type="match status" value="1"/>
</dbReference>